<dbReference type="EMBL" id="GGEC01031903">
    <property type="protein sequence ID" value="MBX12387.1"/>
    <property type="molecule type" value="Transcribed_RNA"/>
</dbReference>
<dbReference type="InterPro" id="IPR029045">
    <property type="entry name" value="ClpP/crotonase-like_dom_sf"/>
</dbReference>
<dbReference type="Gene3D" id="3.90.226.10">
    <property type="entry name" value="2-enoyl-CoA Hydratase, Chain A, domain 1"/>
    <property type="match status" value="2"/>
</dbReference>
<keyword evidence="2" id="KW-0645">Protease</keyword>
<dbReference type="CDD" id="cd07023">
    <property type="entry name" value="S49_Sppa_N_C"/>
    <property type="match status" value="1"/>
</dbReference>
<dbReference type="PANTHER" id="PTHR33209:SF1">
    <property type="entry name" value="PEPTIDASE S49 DOMAIN-CONTAINING PROTEIN"/>
    <property type="match status" value="1"/>
</dbReference>
<dbReference type="AlphaFoldDB" id="A0A2P2L335"/>
<dbReference type="GO" id="GO:0008236">
    <property type="term" value="F:serine-type peptidase activity"/>
    <property type="evidence" value="ECO:0007669"/>
    <property type="project" value="UniProtKB-KW"/>
</dbReference>
<reference evidence="6" key="1">
    <citation type="submission" date="2018-02" db="EMBL/GenBank/DDBJ databases">
        <title>Rhizophora mucronata_Transcriptome.</title>
        <authorList>
            <person name="Meera S.P."/>
            <person name="Sreeshan A."/>
            <person name="Augustine A."/>
        </authorList>
    </citation>
    <scope>NUCLEOTIDE SEQUENCE</scope>
    <source>
        <tissue evidence="6">Leaf</tissue>
    </source>
</reference>
<dbReference type="SUPFAM" id="SSF52096">
    <property type="entry name" value="ClpP/crotonase"/>
    <property type="match status" value="1"/>
</dbReference>
<name>A0A2P2L335_RHIMU</name>
<protein>
    <recommendedName>
        <fullName evidence="5">Peptidase S49 domain-containing protein</fullName>
    </recommendedName>
</protein>
<evidence type="ECO:0000256" key="1">
    <source>
        <dbReference type="ARBA" id="ARBA00008683"/>
    </source>
</evidence>
<evidence type="ECO:0000256" key="4">
    <source>
        <dbReference type="ARBA" id="ARBA00022825"/>
    </source>
</evidence>
<accession>A0A2P2L335</accession>
<comment type="similarity">
    <text evidence="1">Belongs to the peptidase S49 family.</text>
</comment>
<keyword evidence="4" id="KW-0720">Serine protease</keyword>
<dbReference type="Pfam" id="PF01343">
    <property type="entry name" value="Peptidase_S49"/>
    <property type="match status" value="1"/>
</dbReference>
<keyword evidence="3" id="KW-0378">Hydrolase</keyword>
<evidence type="ECO:0000256" key="3">
    <source>
        <dbReference type="ARBA" id="ARBA00022801"/>
    </source>
</evidence>
<dbReference type="InterPro" id="IPR002142">
    <property type="entry name" value="Peptidase_S49"/>
</dbReference>
<evidence type="ECO:0000256" key="2">
    <source>
        <dbReference type="ARBA" id="ARBA00022670"/>
    </source>
</evidence>
<dbReference type="GO" id="GO:0006508">
    <property type="term" value="P:proteolysis"/>
    <property type="evidence" value="ECO:0007669"/>
    <property type="project" value="UniProtKB-KW"/>
</dbReference>
<evidence type="ECO:0000313" key="6">
    <source>
        <dbReference type="EMBL" id="MBX12387.1"/>
    </source>
</evidence>
<feature type="domain" description="Peptidase S49" evidence="5">
    <location>
        <begin position="8"/>
        <end position="159"/>
    </location>
</feature>
<evidence type="ECO:0000259" key="5">
    <source>
        <dbReference type="Pfam" id="PF01343"/>
    </source>
</evidence>
<dbReference type="PANTHER" id="PTHR33209">
    <property type="entry name" value="PROTEASE 4"/>
    <property type="match status" value="1"/>
</dbReference>
<dbReference type="InterPro" id="IPR047272">
    <property type="entry name" value="S49_SppA_C"/>
</dbReference>
<proteinExistence type="inferred from homology"/>
<sequence>MWREIKLLAASKPVIASMSDVAASGGYYIAMAADKIIAENLTLTGSIGVVTGKLNLGKLYEKVGFNKEIISRGRYAELLAADQRPLRPDEAELFAKSAQNIYQQFRDKAALSRSMPVEKMEEVAQGRVWTGNDASSRGLVDAIGGFSQAVAIAKQKANIPQDRQAIVAELSRPSPTLPEIISGIGNSVAEVDRTLKGLLQDLTFSNGVQARMDGILFQRLEEASYANPILTFLKDYLGSI</sequence>
<organism evidence="6">
    <name type="scientific">Rhizophora mucronata</name>
    <name type="common">Asiatic mangrove</name>
    <dbReference type="NCBI Taxonomy" id="61149"/>
    <lineage>
        <taxon>Eukaryota</taxon>
        <taxon>Viridiplantae</taxon>
        <taxon>Streptophyta</taxon>
        <taxon>Embryophyta</taxon>
        <taxon>Tracheophyta</taxon>
        <taxon>Spermatophyta</taxon>
        <taxon>Magnoliopsida</taxon>
        <taxon>eudicotyledons</taxon>
        <taxon>Gunneridae</taxon>
        <taxon>Pentapetalae</taxon>
        <taxon>rosids</taxon>
        <taxon>fabids</taxon>
        <taxon>Malpighiales</taxon>
        <taxon>Rhizophoraceae</taxon>
        <taxon>Rhizophora</taxon>
    </lineage>
</organism>